<proteinExistence type="predicted"/>
<dbReference type="EMBL" id="KN822975">
    <property type="protein sequence ID" value="KIO30170.1"/>
    <property type="molecule type" value="Genomic_DNA"/>
</dbReference>
<dbReference type="InterPro" id="IPR008476">
    <property type="entry name" value="PBDC1_metazoa/fungi"/>
</dbReference>
<gene>
    <name evidence="2" type="ORF">M407DRAFT_242343</name>
</gene>
<dbReference type="InterPro" id="IPR023139">
    <property type="entry name" value="PBDC1-like_dom_sf"/>
</dbReference>
<organism evidence="2 3">
    <name type="scientific">Tulasnella calospora MUT 4182</name>
    <dbReference type="NCBI Taxonomy" id="1051891"/>
    <lineage>
        <taxon>Eukaryota</taxon>
        <taxon>Fungi</taxon>
        <taxon>Dikarya</taxon>
        <taxon>Basidiomycota</taxon>
        <taxon>Agaricomycotina</taxon>
        <taxon>Agaricomycetes</taxon>
        <taxon>Cantharellales</taxon>
        <taxon>Tulasnellaceae</taxon>
        <taxon>Tulasnella</taxon>
    </lineage>
</organism>
<dbReference type="OrthoDB" id="10248897at2759"/>
<dbReference type="AlphaFoldDB" id="A0A0C3QFH4"/>
<dbReference type="HOGENOM" id="CLU_103791_1_0_1"/>
<dbReference type="GO" id="GO:0005737">
    <property type="term" value="C:cytoplasm"/>
    <property type="evidence" value="ECO:0007669"/>
    <property type="project" value="TreeGrafter"/>
</dbReference>
<dbReference type="Pfam" id="PF04669">
    <property type="entry name" value="PBDC1"/>
    <property type="match status" value="1"/>
</dbReference>
<dbReference type="STRING" id="1051891.A0A0C3QFH4"/>
<dbReference type="PANTHER" id="PTHR13410:SF9">
    <property type="entry name" value="PROTEIN PBDC1"/>
    <property type="match status" value="1"/>
</dbReference>
<dbReference type="InterPro" id="IPR021148">
    <property type="entry name" value="Polysacc_synth_dom"/>
</dbReference>
<dbReference type="Proteomes" id="UP000054248">
    <property type="component" value="Unassembled WGS sequence"/>
</dbReference>
<evidence type="ECO:0000313" key="3">
    <source>
        <dbReference type="Proteomes" id="UP000054248"/>
    </source>
</evidence>
<evidence type="ECO:0000313" key="2">
    <source>
        <dbReference type="EMBL" id="KIO30170.1"/>
    </source>
</evidence>
<name>A0A0C3QFH4_9AGAM</name>
<reference evidence="3" key="2">
    <citation type="submission" date="2015-01" db="EMBL/GenBank/DDBJ databases">
        <title>Evolutionary Origins and Diversification of the Mycorrhizal Mutualists.</title>
        <authorList>
            <consortium name="DOE Joint Genome Institute"/>
            <consortium name="Mycorrhizal Genomics Consortium"/>
            <person name="Kohler A."/>
            <person name="Kuo A."/>
            <person name="Nagy L.G."/>
            <person name="Floudas D."/>
            <person name="Copeland A."/>
            <person name="Barry K.W."/>
            <person name="Cichocki N."/>
            <person name="Veneault-Fourrey C."/>
            <person name="LaButti K."/>
            <person name="Lindquist E.A."/>
            <person name="Lipzen A."/>
            <person name="Lundell T."/>
            <person name="Morin E."/>
            <person name="Murat C."/>
            <person name="Riley R."/>
            <person name="Ohm R."/>
            <person name="Sun H."/>
            <person name="Tunlid A."/>
            <person name="Henrissat B."/>
            <person name="Grigoriev I.V."/>
            <person name="Hibbett D.S."/>
            <person name="Martin F."/>
        </authorList>
    </citation>
    <scope>NUCLEOTIDE SEQUENCE [LARGE SCALE GENOMIC DNA]</scope>
    <source>
        <strain evidence="3">MUT 4182</strain>
    </source>
</reference>
<sequence>MTSTEKFDPEKAENLPEIEKQWAVRAVEQAQVYWNLLSAIQPRSLRLTRLDDDIFEDFSKTFPHYVENLDSLRKLDEEQVKSSEGKEQWREFMARYEKKINDFNFGTLIRPDCKDEYTENNSMFVTRTQFYAIEIARNRLGLNDEIHLQAKAHAEKEKKAKAAAQSS</sequence>
<evidence type="ECO:0000259" key="1">
    <source>
        <dbReference type="Pfam" id="PF04669"/>
    </source>
</evidence>
<reference evidence="2 3" key="1">
    <citation type="submission" date="2014-04" db="EMBL/GenBank/DDBJ databases">
        <authorList>
            <consortium name="DOE Joint Genome Institute"/>
            <person name="Kuo A."/>
            <person name="Girlanda M."/>
            <person name="Perotto S."/>
            <person name="Kohler A."/>
            <person name="Nagy L.G."/>
            <person name="Floudas D."/>
            <person name="Copeland A."/>
            <person name="Barry K.W."/>
            <person name="Cichocki N."/>
            <person name="Veneault-Fourrey C."/>
            <person name="LaButti K."/>
            <person name="Lindquist E.A."/>
            <person name="Lipzen A."/>
            <person name="Lundell T."/>
            <person name="Morin E."/>
            <person name="Murat C."/>
            <person name="Sun H."/>
            <person name="Tunlid A."/>
            <person name="Henrissat B."/>
            <person name="Grigoriev I.V."/>
            <person name="Hibbett D.S."/>
            <person name="Martin F."/>
            <person name="Nordberg H.P."/>
            <person name="Cantor M.N."/>
            <person name="Hua S.X."/>
        </authorList>
    </citation>
    <scope>NUCLEOTIDE SEQUENCE [LARGE SCALE GENOMIC DNA]</scope>
    <source>
        <strain evidence="2 3">MUT 4182</strain>
    </source>
</reference>
<feature type="domain" description="Polysaccharide biosynthesis" evidence="1">
    <location>
        <begin position="18"/>
        <end position="147"/>
    </location>
</feature>
<accession>A0A0C3QFH4</accession>
<protein>
    <recommendedName>
        <fullName evidence="1">Polysaccharide biosynthesis domain-containing protein</fullName>
    </recommendedName>
</protein>
<dbReference type="Gene3D" id="1.10.3560.10">
    <property type="entry name" value="yst0336 like domain"/>
    <property type="match status" value="1"/>
</dbReference>
<keyword evidence="3" id="KW-1185">Reference proteome</keyword>
<dbReference type="PANTHER" id="PTHR13410">
    <property type="entry name" value="PROTEIN PBDC1"/>
    <property type="match status" value="1"/>
</dbReference>